<keyword evidence="4" id="KW-1185">Reference proteome</keyword>
<dbReference type="AlphaFoldDB" id="A0A1N6VB40"/>
<evidence type="ECO:0000256" key="1">
    <source>
        <dbReference type="SAM" id="MobiDB-lite"/>
    </source>
</evidence>
<dbReference type="OrthoDB" id="5191711at2"/>
<name>A0A1N6VB40_9ACTN</name>
<dbReference type="Gene3D" id="6.10.250.1300">
    <property type="match status" value="1"/>
</dbReference>
<dbReference type="InterPro" id="IPR031928">
    <property type="entry name" value="RsdA_SigD-bd"/>
</dbReference>
<protein>
    <submittedName>
        <fullName evidence="3">Anti-sigma-D factor RsdA to sigma factor binding region</fullName>
    </submittedName>
</protein>
<feature type="compositionally biased region" description="Pro residues" evidence="1">
    <location>
        <begin position="1"/>
        <end position="11"/>
    </location>
</feature>
<feature type="compositionally biased region" description="Low complexity" evidence="1">
    <location>
        <begin position="335"/>
        <end position="346"/>
    </location>
</feature>
<feature type="domain" description="Anti-sigma-D factor RsdA sigma factor binding region" evidence="2">
    <location>
        <begin position="14"/>
        <end position="52"/>
    </location>
</feature>
<evidence type="ECO:0000313" key="3">
    <source>
        <dbReference type="EMBL" id="SIQ75074.1"/>
    </source>
</evidence>
<dbReference type="STRING" id="1198245.SAMN05444858_10448"/>
<feature type="region of interest" description="Disordered" evidence="1">
    <location>
        <begin position="1"/>
        <end position="128"/>
    </location>
</feature>
<dbReference type="EMBL" id="FTNF01000004">
    <property type="protein sequence ID" value="SIQ75074.1"/>
    <property type="molecule type" value="Genomic_DNA"/>
</dbReference>
<feature type="region of interest" description="Disordered" evidence="1">
    <location>
        <begin position="229"/>
        <end position="346"/>
    </location>
</feature>
<feature type="compositionally biased region" description="Polar residues" evidence="1">
    <location>
        <begin position="89"/>
        <end position="99"/>
    </location>
</feature>
<reference evidence="3 4" key="1">
    <citation type="submission" date="2017-01" db="EMBL/GenBank/DDBJ databases">
        <authorList>
            <person name="Mah S.A."/>
            <person name="Swanson W.J."/>
            <person name="Moy G.W."/>
            <person name="Vacquier V.D."/>
        </authorList>
    </citation>
    <scope>NUCLEOTIDE SEQUENCE [LARGE SCALE GENOMIC DNA]</scope>
    <source>
        <strain evidence="3 4">DSM 45758</strain>
    </source>
</reference>
<sequence length="346" mass="36099">MTGHLPPPQPEDPVLRDDRLLDALSRGGPPPADHPVDDPLPGLLGSWQSGVEARARQMEAVSAAAGPTAVSPPDETTPRAGTALPDSNPHLTATTSGGQVTVRRPPARMIGSRRRPAAGGGPSATGRRRRRGFAAVALALVGVPCGLWLGAAHAEPGGTLWPVTRLVHADRAESMQTRWEIGQALDRARRDLAEGRHDAARSQLERAAELLGRVDDDAAAARLRDEIEGLGRQLPAPTPAETVAPVPQSTESDEPSDQEAQPSSPASATAETGLATLGPEAPNLPAPADRTPRPADPAPREPVSTDHPSTTTGRTPRPADPAPPRPTAGKPEEPPTATSRTTRTPR</sequence>
<gene>
    <name evidence="3" type="ORF">SAMN05444858_10448</name>
</gene>
<dbReference type="RefSeq" id="WP_076469416.1">
    <property type="nucleotide sequence ID" value="NZ_FTNF01000004.1"/>
</dbReference>
<evidence type="ECO:0000259" key="2">
    <source>
        <dbReference type="Pfam" id="PF16751"/>
    </source>
</evidence>
<dbReference type="Proteomes" id="UP000186004">
    <property type="component" value="Unassembled WGS sequence"/>
</dbReference>
<proteinExistence type="predicted"/>
<feature type="compositionally biased region" description="Polar residues" evidence="1">
    <location>
        <begin position="258"/>
        <end position="270"/>
    </location>
</feature>
<accession>A0A1N6VB40</accession>
<evidence type="ECO:0000313" key="4">
    <source>
        <dbReference type="Proteomes" id="UP000186004"/>
    </source>
</evidence>
<organism evidence="3 4">
    <name type="scientific">Micromonospora avicenniae</name>
    <dbReference type="NCBI Taxonomy" id="1198245"/>
    <lineage>
        <taxon>Bacteria</taxon>
        <taxon>Bacillati</taxon>
        <taxon>Actinomycetota</taxon>
        <taxon>Actinomycetes</taxon>
        <taxon>Micromonosporales</taxon>
        <taxon>Micromonosporaceae</taxon>
        <taxon>Micromonospora</taxon>
    </lineage>
</organism>
<dbReference type="Pfam" id="PF16751">
    <property type="entry name" value="RsdA_SigD_bd"/>
    <property type="match status" value="1"/>
</dbReference>